<feature type="compositionally biased region" description="Basic and acidic residues" evidence="12">
    <location>
        <begin position="909"/>
        <end position="918"/>
    </location>
</feature>
<evidence type="ECO:0000256" key="6">
    <source>
        <dbReference type="ARBA" id="ARBA00022723"/>
    </source>
</evidence>
<keyword evidence="6" id="KW-0479">Metal-binding</keyword>
<comment type="pathway">
    <text evidence="1">Protein modification; protein ubiquitination.</text>
</comment>
<keyword evidence="9" id="KW-0833">Ubl conjugation pathway</keyword>
<dbReference type="Pfam" id="PF00240">
    <property type="entry name" value="ubiquitin"/>
    <property type="match status" value="1"/>
</dbReference>
<proteinExistence type="inferred from homology"/>
<dbReference type="InterPro" id="IPR017907">
    <property type="entry name" value="Znf_RING_CS"/>
</dbReference>
<keyword evidence="5" id="KW-0808">Transferase</keyword>
<evidence type="ECO:0000256" key="5">
    <source>
        <dbReference type="ARBA" id="ARBA00022679"/>
    </source>
</evidence>
<protein>
    <recommendedName>
        <fullName evidence="3">RanBP-type and C3HC4-type zinc finger-containing protein 1</fullName>
    </recommendedName>
</protein>
<dbReference type="PANTHER" id="PTHR22770">
    <property type="entry name" value="UBIQUITIN CONJUGATING ENZYME 7 INTERACTING PROTEIN-RELATED"/>
    <property type="match status" value="1"/>
</dbReference>
<evidence type="ECO:0000259" key="14">
    <source>
        <dbReference type="PROSITE" id="PS50089"/>
    </source>
</evidence>
<dbReference type="SUPFAM" id="SSF54236">
    <property type="entry name" value="Ubiquitin-like"/>
    <property type="match status" value="1"/>
</dbReference>
<gene>
    <name evidence="18" type="primary">LOC108561039</name>
</gene>
<dbReference type="Gene3D" id="3.10.20.90">
    <property type="entry name" value="Phosphatidylinositol 3-kinase Catalytic Subunit, Chain A, domain 1"/>
    <property type="match status" value="1"/>
</dbReference>
<evidence type="ECO:0000256" key="8">
    <source>
        <dbReference type="ARBA" id="ARBA00022771"/>
    </source>
</evidence>
<evidence type="ECO:0000256" key="10">
    <source>
        <dbReference type="ARBA" id="ARBA00022833"/>
    </source>
</evidence>
<feature type="compositionally biased region" description="Basic and acidic residues" evidence="12">
    <location>
        <begin position="471"/>
        <end position="480"/>
    </location>
</feature>
<dbReference type="PROSITE" id="PS50053">
    <property type="entry name" value="UBIQUITIN_2"/>
    <property type="match status" value="1"/>
</dbReference>
<dbReference type="PROSITE" id="PS01358">
    <property type="entry name" value="ZF_RANBP2_1"/>
    <property type="match status" value="2"/>
</dbReference>
<dbReference type="GeneID" id="108561039"/>
<keyword evidence="7" id="KW-0677">Repeat</keyword>
<evidence type="ECO:0000256" key="9">
    <source>
        <dbReference type="ARBA" id="ARBA00022786"/>
    </source>
</evidence>
<dbReference type="InterPro" id="IPR000626">
    <property type="entry name" value="Ubiquitin-like_dom"/>
</dbReference>
<dbReference type="InterPro" id="IPR051628">
    <property type="entry name" value="LUBAC_E3_Ligases"/>
</dbReference>
<feature type="domain" description="Ubiquitin-like" evidence="13">
    <location>
        <begin position="739"/>
        <end position="802"/>
    </location>
</feature>
<feature type="domain" description="RanBP2-type" evidence="15">
    <location>
        <begin position="930"/>
        <end position="960"/>
    </location>
</feature>
<evidence type="ECO:0000259" key="16">
    <source>
        <dbReference type="PROSITE" id="PS51873"/>
    </source>
</evidence>
<dbReference type="CDD" id="cd20345">
    <property type="entry name" value="BRcat_RBR_HOIL1"/>
    <property type="match status" value="1"/>
</dbReference>
<feature type="domain" description="RING-type" evidence="14">
    <location>
        <begin position="1000"/>
        <end position="1042"/>
    </location>
</feature>
<evidence type="ECO:0000259" key="13">
    <source>
        <dbReference type="PROSITE" id="PS50053"/>
    </source>
</evidence>
<comment type="similarity">
    <text evidence="2">Belongs to the RBR family.</text>
</comment>
<dbReference type="InterPro" id="IPR029071">
    <property type="entry name" value="Ubiquitin-like_domsf"/>
</dbReference>
<dbReference type="InterPro" id="IPR047558">
    <property type="entry name" value="BRcat_RBR_HOIL1"/>
</dbReference>
<evidence type="ECO:0000256" key="2">
    <source>
        <dbReference type="ARBA" id="ARBA00008278"/>
    </source>
</evidence>
<dbReference type="Gene3D" id="3.30.40.10">
    <property type="entry name" value="Zinc/RING finger domain, C3HC4 (zinc finger)"/>
    <property type="match status" value="1"/>
</dbReference>
<sequence>MNDQETTILKQSAGSDPKIKRNSGLFSFLRWFKSSSRESVNSDVQNSGTSGSSESLNSTGTVASFSFVAPNAYAKPKVCEISPGPETDTYRARLKQRDRIRERDKNITLRKKYNLFFNKDTLQKPKFDEDSSKSLPLMTRKMDDERGHRRTNSDSSKTKRAGAYLHVKGKRKAPQPPRNQDTLSLRRKKRLAPQPPSVSTERVMNTLQAEDTIEYADADILFNDSLKLDHGILKSAKGNEITNKSPNTSARSSLVEAPVSPRPWYKRNIKKDNKYEPVEKLTEIKINKELKIDKKEDKRKSNMLFLTNISELDREATEILKKEHKKNEILTEMPEFMRPKPEEANTDSLISPKRKSAKDLIAKFNAITNVTKVTVNSAFFRESSVFQKRDYFGKQGGKAEEKTTKNNNFLPLSKAETSACIIKPATPKIERKSWFCPKCNVVNDYWRIICHVCSTIKPYFDDLTAPPKNNSIEKKNEIKEASTTGPSADKNTSLGENPLERSKTQIGFAALTKHEQNKKEDIKREEREKLKKMLIEMKNSLPKRKSNIVYTNRKSTIEEKQEQGKMDQAKTSDPNLNKEDGKLADIDVKAIKKDEEVKQLKPLKVSSSAQTSSSVVKKAANDKDFQLMRPKDFEDIYSEKSGKANVTHLYANLAQNENLFLNMPKRFSEIKNLNLNTNNTDTLEINRLLRRLENAIAKGDLSDAAIYARELAQLKVNCSVVRQKSIEKNEAPAKNGFTIDMYVEDRLSHRGPFPIQVAATQTVAQLKKQVEKEFEIPAAVQRWILGKELATDENATLEDHNVTTAGCPVFLYLVAPGNNSNVKQEQPAKYEQKITAEPKLEEAAGIERKEINVPAISIIKKEFVTSVPRVIDVKLKIEEKKVQEVELKQVERVKVQLTGQPSTSGLGKSESRAPPKAVEEDFTEYDKTLTPNKTWECTVCTLINPTTCQICSVCASRRINIVKVETEKKVAPKSPKTKHYLELMNLDSADLVTNSEPFECLVCFTEIPNGEGVTLRECLHQFCKACLAYTIEFNDEAEVKCPYRDEQYSCDIALQDREIKALVTPVMYDQFLAKSVAQAENKIDKSFHCKTPDCKGWCIFEDNVNEFRCPVCRKNNCLTCQAIHDGMNCKQYQERMNVQSETDEDAKRTREMLEEMVNKGEALTCPACQVILMKKWGCDWVRCSMCKTEICWVTKGLRWGPGGKGDTTGGCKCGVNGIKCHPQCNYCH</sequence>
<feature type="region of interest" description="Disordered" evidence="12">
    <location>
        <begin position="35"/>
        <end position="57"/>
    </location>
</feature>
<keyword evidence="17" id="KW-1185">Reference proteome</keyword>
<dbReference type="InterPro" id="IPR047559">
    <property type="entry name" value="HOIL1_RBR_mRING-HC-C3HC3D"/>
</dbReference>
<dbReference type="InterPro" id="IPR047557">
    <property type="entry name" value="Rcat_RBR_HOIL1"/>
</dbReference>
<keyword evidence="8 11" id="KW-0863">Zinc-finger</keyword>
<feature type="region of interest" description="Disordered" evidence="12">
    <location>
        <begin position="1"/>
        <end position="21"/>
    </location>
</feature>
<feature type="region of interest" description="Disordered" evidence="12">
    <location>
        <begin position="127"/>
        <end position="201"/>
    </location>
</feature>
<feature type="compositionally biased region" description="Low complexity" evidence="12">
    <location>
        <begin position="47"/>
        <end position="57"/>
    </location>
</feature>
<evidence type="ECO:0000259" key="15">
    <source>
        <dbReference type="PROSITE" id="PS50199"/>
    </source>
</evidence>
<evidence type="ECO:0000313" key="17">
    <source>
        <dbReference type="Proteomes" id="UP000695000"/>
    </source>
</evidence>
<dbReference type="InterPro" id="IPR044066">
    <property type="entry name" value="TRIAD_supradom"/>
</dbReference>
<dbReference type="SMART" id="SM00547">
    <property type="entry name" value="ZnF_RBZ"/>
    <property type="match status" value="2"/>
</dbReference>
<feature type="compositionally biased region" description="Polar residues" evidence="12">
    <location>
        <begin position="481"/>
        <end position="495"/>
    </location>
</feature>
<dbReference type="CDD" id="cd16633">
    <property type="entry name" value="mRING-HC-C3HC3D_RBR_HOIL1"/>
    <property type="match status" value="1"/>
</dbReference>
<evidence type="ECO:0000256" key="11">
    <source>
        <dbReference type="PROSITE-ProRule" id="PRU00322"/>
    </source>
</evidence>
<feature type="domain" description="RING-type" evidence="16">
    <location>
        <begin position="996"/>
        <end position="1224"/>
    </location>
</feature>
<evidence type="ECO:0000256" key="12">
    <source>
        <dbReference type="SAM" id="MobiDB-lite"/>
    </source>
</evidence>
<evidence type="ECO:0000256" key="1">
    <source>
        <dbReference type="ARBA" id="ARBA00004906"/>
    </source>
</evidence>
<dbReference type="InterPro" id="IPR013083">
    <property type="entry name" value="Znf_RING/FYVE/PHD"/>
</dbReference>
<feature type="region of interest" description="Disordered" evidence="12">
    <location>
        <begin position="464"/>
        <end position="501"/>
    </location>
</feature>
<dbReference type="PROSITE" id="PS00518">
    <property type="entry name" value="ZF_RING_1"/>
    <property type="match status" value="1"/>
</dbReference>
<keyword evidence="10" id="KW-0862">Zinc</keyword>
<dbReference type="PROSITE" id="PS50089">
    <property type="entry name" value="ZF_RING_2"/>
    <property type="match status" value="1"/>
</dbReference>
<evidence type="ECO:0000256" key="3">
    <source>
        <dbReference type="ARBA" id="ARBA00017887"/>
    </source>
</evidence>
<feature type="region of interest" description="Disordered" evidence="12">
    <location>
        <begin position="555"/>
        <end position="580"/>
    </location>
</feature>
<organism evidence="17 18">
    <name type="scientific">Nicrophorus vespilloides</name>
    <name type="common">Boreal carrion beetle</name>
    <dbReference type="NCBI Taxonomy" id="110193"/>
    <lineage>
        <taxon>Eukaryota</taxon>
        <taxon>Metazoa</taxon>
        <taxon>Ecdysozoa</taxon>
        <taxon>Arthropoda</taxon>
        <taxon>Hexapoda</taxon>
        <taxon>Insecta</taxon>
        <taxon>Pterygota</taxon>
        <taxon>Neoptera</taxon>
        <taxon>Endopterygota</taxon>
        <taxon>Coleoptera</taxon>
        <taxon>Polyphaga</taxon>
        <taxon>Staphyliniformia</taxon>
        <taxon>Silphidae</taxon>
        <taxon>Nicrophorinae</taxon>
        <taxon>Nicrophorus</taxon>
    </lineage>
</organism>
<feature type="compositionally biased region" description="Polar residues" evidence="12">
    <location>
        <begin position="35"/>
        <end position="46"/>
    </location>
</feature>
<reference evidence="18" key="1">
    <citation type="submission" date="2025-08" db="UniProtKB">
        <authorList>
            <consortium name="RefSeq"/>
        </authorList>
    </citation>
    <scope>IDENTIFICATION</scope>
    <source>
        <tissue evidence="18">Whole Larva</tissue>
    </source>
</reference>
<feature type="compositionally biased region" description="Polar residues" evidence="12">
    <location>
        <begin position="1"/>
        <end position="14"/>
    </location>
</feature>
<keyword evidence="4" id="KW-0597">Phosphoprotein</keyword>
<dbReference type="InterPro" id="IPR001841">
    <property type="entry name" value="Znf_RING"/>
</dbReference>
<name>A0ABM1MIA0_NICVS</name>
<dbReference type="PROSITE" id="PS50199">
    <property type="entry name" value="ZF_RANBP2_2"/>
    <property type="match status" value="1"/>
</dbReference>
<evidence type="ECO:0000313" key="18">
    <source>
        <dbReference type="RefSeq" id="XP_017774300.1"/>
    </source>
</evidence>
<dbReference type="RefSeq" id="XP_017774300.1">
    <property type="nucleotide sequence ID" value="XM_017918811.1"/>
</dbReference>
<dbReference type="InterPro" id="IPR001876">
    <property type="entry name" value="Znf_RanBP2"/>
</dbReference>
<dbReference type="CDD" id="cd20358">
    <property type="entry name" value="Rcat_RBR_HOIL1"/>
    <property type="match status" value="1"/>
</dbReference>
<dbReference type="PROSITE" id="PS51873">
    <property type="entry name" value="TRIAD"/>
    <property type="match status" value="1"/>
</dbReference>
<feature type="region of interest" description="Disordered" evidence="12">
    <location>
        <begin position="898"/>
        <end position="918"/>
    </location>
</feature>
<evidence type="ECO:0000256" key="4">
    <source>
        <dbReference type="ARBA" id="ARBA00022553"/>
    </source>
</evidence>
<dbReference type="Gene3D" id="2.30.30.380">
    <property type="entry name" value="Zn-finger domain of Sec23/24"/>
    <property type="match status" value="1"/>
</dbReference>
<accession>A0ABM1MIA0</accession>
<evidence type="ECO:0000256" key="7">
    <source>
        <dbReference type="ARBA" id="ARBA00022737"/>
    </source>
</evidence>
<dbReference type="Proteomes" id="UP000695000">
    <property type="component" value="Unplaced"/>
</dbReference>
<dbReference type="SUPFAM" id="SSF57850">
    <property type="entry name" value="RING/U-box"/>
    <property type="match status" value="3"/>
</dbReference>
<dbReference type="PANTHER" id="PTHR22770:SF13">
    <property type="entry name" value="RING-TYPE DOMAIN-CONTAINING PROTEIN"/>
    <property type="match status" value="1"/>
</dbReference>